<dbReference type="RefSeq" id="WP_093995594.1">
    <property type="nucleotide sequence ID" value="NZ_FXYD01000002.1"/>
</dbReference>
<evidence type="ECO:0000313" key="3">
    <source>
        <dbReference type="EMBL" id="SMX36820.1"/>
    </source>
</evidence>
<sequence>MTSSKQISLSEIKTLSLSILSHVGYGRAHAAAITEMLYACQLDDCQSHGLFRLIMCAQTMLAGKVDGHALPHVAHSDNAVVKVDARGGISLLAFEKALPALVEKSRHHGIAAMAINNCFHFSALWPEVERLSAAGLAAMAMVPSHSWVAPAGGTRGSLGTNPLAFSWPRSGQDPFTFDFATSGFARGEIELYKRAGKPLPAGVAIDRDGNPTTDPQSALDGAMLTFGGYKGSALSVMIELLAGPLIDDMTSLESMEFAGGAAGAPYHGEIILAFDPVQFSNGKVAENDARAERLFADIIDQGARLPSQRRFAARARNLKRGYVEIPEALYNELLSLRDD</sequence>
<dbReference type="Pfam" id="PF02615">
    <property type="entry name" value="Ldh_2"/>
    <property type="match status" value="1"/>
</dbReference>
<dbReference type="EMBL" id="FXYD01000002">
    <property type="protein sequence ID" value="SMX36820.1"/>
    <property type="molecule type" value="Genomic_DNA"/>
</dbReference>
<dbReference type="GO" id="GO:0016491">
    <property type="term" value="F:oxidoreductase activity"/>
    <property type="evidence" value="ECO:0007669"/>
    <property type="project" value="UniProtKB-KW"/>
</dbReference>
<dbReference type="InterPro" id="IPR043144">
    <property type="entry name" value="Mal/L-sulf/L-lact_DH-like_ah"/>
</dbReference>
<dbReference type="PANTHER" id="PTHR11091:SF0">
    <property type="entry name" value="MALATE DEHYDROGENASE"/>
    <property type="match status" value="1"/>
</dbReference>
<dbReference type="InterPro" id="IPR003767">
    <property type="entry name" value="Malate/L-lactate_DH-like"/>
</dbReference>
<dbReference type="Proteomes" id="UP000203464">
    <property type="component" value="Unassembled WGS sequence"/>
</dbReference>
<keyword evidence="2 3" id="KW-0560">Oxidoreductase</keyword>
<dbReference type="Gene3D" id="3.30.1370.60">
    <property type="entry name" value="Hypothetical oxidoreductase yiak, domain 2"/>
    <property type="match status" value="1"/>
</dbReference>
<dbReference type="SUPFAM" id="SSF89733">
    <property type="entry name" value="L-sulfolactate dehydrogenase-like"/>
    <property type="match status" value="1"/>
</dbReference>
<name>A0A238K1P1_9RHOB</name>
<dbReference type="EC" id="1.1.1.338" evidence="3"/>
<dbReference type="AlphaFoldDB" id="A0A238K1P1"/>
<evidence type="ECO:0000256" key="2">
    <source>
        <dbReference type="ARBA" id="ARBA00023002"/>
    </source>
</evidence>
<organism evidence="3 4">
    <name type="scientific">Octadecabacter ascidiaceicola</name>
    <dbReference type="NCBI Taxonomy" id="1655543"/>
    <lineage>
        <taxon>Bacteria</taxon>
        <taxon>Pseudomonadati</taxon>
        <taxon>Pseudomonadota</taxon>
        <taxon>Alphaproteobacteria</taxon>
        <taxon>Rhodobacterales</taxon>
        <taxon>Roseobacteraceae</taxon>
        <taxon>Octadecabacter</taxon>
    </lineage>
</organism>
<accession>A0A238K1P1</accession>
<dbReference type="InterPro" id="IPR036111">
    <property type="entry name" value="Mal/L-sulfo/L-lacto_DH-like_sf"/>
</dbReference>
<dbReference type="OrthoDB" id="9811519at2"/>
<protein>
    <submittedName>
        <fullName evidence="3">(2R)-3-sulfolactate dehydrogenase (NADP(+))</fullName>
        <ecNumber evidence="3">1.1.1.338</ecNumber>
    </submittedName>
</protein>
<evidence type="ECO:0000313" key="4">
    <source>
        <dbReference type="Proteomes" id="UP000203464"/>
    </source>
</evidence>
<dbReference type="PANTHER" id="PTHR11091">
    <property type="entry name" value="OXIDOREDUCTASE-RELATED"/>
    <property type="match status" value="1"/>
</dbReference>
<comment type="similarity">
    <text evidence="1">Belongs to the LDH2/MDH2 oxidoreductase family.</text>
</comment>
<reference evidence="4" key="1">
    <citation type="submission" date="2017-05" db="EMBL/GenBank/DDBJ databases">
        <authorList>
            <person name="Rodrigo-Torres L."/>
            <person name="Arahal R. D."/>
            <person name="Lucena T."/>
        </authorList>
    </citation>
    <scope>NUCLEOTIDE SEQUENCE [LARGE SCALE GENOMIC DNA]</scope>
    <source>
        <strain evidence="4">CECT 8868</strain>
    </source>
</reference>
<dbReference type="Gene3D" id="1.10.1530.10">
    <property type="match status" value="1"/>
</dbReference>
<proteinExistence type="inferred from homology"/>
<keyword evidence="4" id="KW-1185">Reference proteome</keyword>
<gene>
    <name evidence="3" type="primary">comC_2</name>
    <name evidence="3" type="ORF">OCA8868_01119</name>
</gene>
<evidence type="ECO:0000256" key="1">
    <source>
        <dbReference type="ARBA" id="ARBA00006056"/>
    </source>
</evidence>
<dbReference type="InterPro" id="IPR043143">
    <property type="entry name" value="Mal/L-sulf/L-lact_DH-like_NADP"/>
</dbReference>